<protein>
    <submittedName>
        <fullName evidence="1">Uncharacterized protein</fullName>
    </submittedName>
</protein>
<organism evidence="1">
    <name type="scientific">Arundo donax</name>
    <name type="common">Giant reed</name>
    <name type="synonym">Donax arundinaceus</name>
    <dbReference type="NCBI Taxonomy" id="35708"/>
    <lineage>
        <taxon>Eukaryota</taxon>
        <taxon>Viridiplantae</taxon>
        <taxon>Streptophyta</taxon>
        <taxon>Embryophyta</taxon>
        <taxon>Tracheophyta</taxon>
        <taxon>Spermatophyta</taxon>
        <taxon>Magnoliopsida</taxon>
        <taxon>Liliopsida</taxon>
        <taxon>Poales</taxon>
        <taxon>Poaceae</taxon>
        <taxon>PACMAD clade</taxon>
        <taxon>Arundinoideae</taxon>
        <taxon>Arundineae</taxon>
        <taxon>Arundo</taxon>
    </lineage>
</organism>
<dbReference type="AlphaFoldDB" id="A0A0A9GTJ0"/>
<name>A0A0A9GTJ0_ARUDO</name>
<sequence length="30" mass="3344">MKIAVERNEGGKVGAPSLTLEQIKQENHCY</sequence>
<accession>A0A0A9GTJ0</accession>
<proteinExistence type="predicted"/>
<evidence type="ECO:0000313" key="1">
    <source>
        <dbReference type="EMBL" id="JAE28345.1"/>
    </source>
</evidence>
<reference evidence="1" key="1">
    <citation type="submission" date="2014-09" db="EMBL/GenBank/DDBJ databases">
        <authorList>
            <person name="Magalhaes I.L.F."/>
            <person name="Oliveira U."/>
            <person name="Santos F.R."/>
            <person name="Vidigal T.H.D.A."/>
            <person name="Brescovit A.D."/>
            <person name="Santos A.J."/>
        </authorList>
    </citation>
    <scope>NUCLEOTIDE SEQUENCE</scope>
    <source>
        <tissue evidence="1">Shoot tissue taken approximately 20 cm above the soil surface</tissue>
    </source>
</reference>
<dbReference type="EMBL" id="GBRH01169551">
    <property type="protein sequence ID" value="JAE28345.1"/>
    <property type="molecule type" value="Transcribed_RNA"/>
</dbReference>
<reference evidence="1" key="2">
    <citation type="journal article" date="2015" name="Data Brief">
        <title>Shoot transcriptome of the giant reed, Arundo donax.</title>
        <authorList>
            <person name="Barrero R.A."/>
            <person name="Guerrero F.D."/>
            <person name="Moolhuijzen P."/>
            <person name="Goolsby J.A."/>
            <person name="Tidwell J."/>
            <person name="Bellgard S.E."/>
            <person name="Bellgard M.I."/>
        </authorList>
    </citation>
    <scope>NUCLEOTIDE SEQUENCE</scope>
    <source>
        <tissue evidence="1">Shoot tissue taken approximately 20 cm above the soil surface</tissue>
    </source>
</reference>